<protein>
    <submittedName>
        <fullName evidence="1">Uncharacterized protein</fullName>
    </submittedName>
</protein>
<sequence>MIQIKMYKKPMAIDKKMKLSIFTSAKIGMASRGGTKLIKERLKKQGRSSCKIIYIPSFPKTEITRI</sequence>
<dbReference type="AlphaFoldDB" id="A0AAD6NRS2"/>
<proteinExistence type="predicted"/>
<reference evidence="1 2" key="1">
    <citation type="journal article" date="2023" name="Int. J. Mol. Sci.">
        <title>De Novo Assembly and Annotation of 11 Diverse Shrub Willow (Salix) Genomes Reveals Novel Gene Organization in Sex-Linked Regions.</title>
        <authorList>
            <person name="Hyden B."/>
            <person name="Feng K."/>
            <person name="Yates T.B."/>
            <person name="Jawdy S."/>
            <person name="Cereghino C."/>
            <person name="Smart L.B."/>
            <person name="Muchero W."/>
        </authorList>
    </citation>
    <scope>NUCLEOTIDE SEQUENCE [LARGE SCALE GENOMIC DNA]</scope>
    <source>
        <tissue evidence="1">Shoot tip</tissue>
    </source>
</reference>
<dbReference type="EMBL" id="JAPFFJ010000018">
    <property type="protein sequence ID" value="KAJ6402101.1"/>
    <property type="molecule type" value="Genomic_DNA"/>
</dbReference>
<keyword evidence="2" id="KW-1185">Reference proteome</keyword>
<name>A0AAD6NRS2_9ROSI</name>
<dbReference type="Proteomes" id="UP001162972">
    <property type="component" value="Chromosome 4"/>
</dbReference>
<organism evidence="1 2">
    <name type="scientific">Salix udensis</name>
    <dbReference type="NCBI Taxonomy" id="889485"/>
    <lineage>
        <taxon>Eukaryota</taxon>
        <taxon>Viridiplantae</taxon>
        <taxon>Streptophyta</taxon>
        <taxon>Embryophyta</taxon>
        <taxon>Tracheophyta</taxon>
        <taxon>Spermatophyta</taxon>
        <taxon>Magnoliopsida</taxon>
        <taxon>eudicotyledons</taxon>
        <taxon>Gunneridae</taxon>
        <taxon>Pentapetalae</taxon>
        <taxon>rosids</taxon>
        <taxon>fabids</taxon>
        <taxon>Malpighiales</taxon>
        <taxon>Salicaceae</taxon>
        <taxon>Saliceae</taxon>
        <taxon>Salix</taxon>
    </lineage>
</organism>
<evidence type="ECO:0000313" key="1">
    <source>
        <dbReference type="EMBL" id="KAJ6402101.1"/>
    </source>
</evidence>
<accession>A0AAD6NRS2</accession>
<evidence type="ECO:0000313" key="2">
    <source>
        <dbReference type="Proteomes" id="UP001162972"/>
    </source>
</evidence>
<gene>
    <name evidence="1" type="ORF">OIU84_014223</name>
</gene>
<comment type="caution">
    <text evidence="1">The sequence shown here is derived from an EMBL/GenBank/DDBJ whole genome shotgun (WGS) entry which is preliminary data.</text>
</comment>